<keyword evidence="2" id="KW-1185">Reference proteome</keyword>
<comment type="caution">
    <text evidence="1">The sequence shown here is derived from an EMBL/GenBank/DDBJ whole genome shotgun (WGS) entry which is preliminary data.</text>
</comment>
<dbReference type="EMBL" id="JAHIBW010000001">
    <property type="protein sequence ID" value="KAG7313072.1"/>
    <property type="molecule type" value="Genomic_DNA"/>
</dbReference>
<accession>A0ABQ7R705</accession>
<dbReference type="Proteomes" id="UP000823941">
    <property type="component" value="Chromosome 1"/>
</dbReference>
<name>A0ABQ7R705_PLUXY</name>
<gene>
    <name evidence="1" type="ORF">JYU34_000152</name>
</gene>
<sequence length="82" mass="9088">MNCIAESEQLMNLTPSTSGPPTARGCHYQVSPLYYTCCMNCIAESEQLMNLTAVYIRATTGTRLSLPGEFHICCISHQGYHQ</sequence>
<evidence type="ECO:0000313" key="2">
    <source>
        <dbReference type="Proteomes" id="UP000823941"/>
    </source>
</evidence>
<reference evidence="1 2" key="1">
    <citation type="submission" date="2021-06" db="EMBL/GenBank/DDBJ databases">
        <title>A haploid diamondback moth (Plutella xylostella L.) genome assembly resolves 31 chromosomes and identifies a diamide resistance mutation.</title>
        <authorList>
            <person name="Ward C.M."/>
            <person name="Perry K.D."/>
            <person name="Baker G."/>
            <person name="Powis K."/>
            <person name="Heckel D.G."/>
            <person name="Baxter S.W."/>
        </authorList>
    </citation>
    <scope>NUCLEOTIDE SEQUENCE [LARGE SCALE GENOMIC DNA]</scope>
    <source>
        <strain evidence="1 2">LV</strain>
        <tissue evidence="1">Single pupa</tissue>
    </source>
</reference>
<evidence type="ECO:0000313" key="1">
    <source>
        <dbReference type="EMBL" id="KAG7313072.1"/>
    </source>
</evidence>
<organism evidence="1 2">
    <name type="scientific">Plutella xylostella</name>
    <name type="common">Diamondback moth</name>
    <name type="synonym">Plutella maculipennis</name>
    <dbReference type="NCBI Taxonomy" id="51655"/>
    <lineage>
        <taxon>Eukaryota</taxon>
        <taxon>Metazoa</taxon>
        <taxon>Ecdysozoa</taxon>
        <taxon>Arthropoda</taxon>
        <taxon>Hexapoda</taxon>
        <taxon>Insecta</taxon>
        <taxon>Pterygota</taxon>
        <taxon>Neoptera</taxon>
        <taxon>Endopterygota</taxon>
        <taxon>Lepidoptera</taxon>
        <taxon>Glossata</taxon>
        <taxon>Ditrysia</taxon>
        <taxon>Yponomeutoidea</taxon>
        <taxon>Plutellidae</taxon>
        <taxon>Plutella</taxon>
    </lineage>
</organism>
<proteinExistence type="predicted"/>
<protein>
    <submittedName>
        <fullName evidence="1">Uncharacterized protein</fullName>
    </submittedName>
</protein>